<dbReference type="InterPro" id="IPR026046">
    <property type="entry name" value="UBIAD1"/>
</dbReference>
<comment type="catalytic activity">
    <reaction evidence="8">
        <text>an all-trans-polyprenyl diphosphate + 1,4-dihydroxy-2-naphthoate + H(+) = a 2-demethylmenaquinol + CO2 + diphosphate</text>
        <dbReference type="Rhea" id="RHEA:26478"/>
        <dbReference type="Rhea" id="RHEA-COMP:9563"/>
        <dbReference type="Rhea" id="RHEA-COMP:9564"/>
        <dbReference type="ChEBI" id="CHEBI:11173"/>
        <dbReference type="ChEBI" id="CHEBI:15378"/>
        <dbReference type="ChEBI" id="CHEBI:16526"/>
        <dbReference type="ChEBI" id="CHEBI:33019"/>
        <dbReference type="ChEBI" id="CHEBI:55437"/>
        <dbReference type="ChEBI" id="CHEBI:58914"/>
        <dbReference type="EC" id="2.5.1.74"/>
    </reaction>
</comment>
<dbReference type="PIRSF" id="PIRSF005355">
    <property type="entry name" value="UBIAD1"/>
    <property type="match status" value="1"/>
</dbReference>
<keyword evidence="5 8" id="KW-0812">Transmembrane</keyword>
<comment type="similarity">
    <text evidence="8">Belongs to the MenA family. Type 1 subfamily.</text>
</comment>
<evidence type="ECO:0000256" key="6">
    <source>
        <dbReference type="ARBA" id="ARBA00022989"/>
    </source>
</evidence>
<gene>
    <name evidence="8 10" type="primary">menA</name>
    <name evidence="10" type="ORF">J27TS8_00130</name>
</gene>
<dbReference type="GO" id="GO:0009234">
    <property type="term" value="P:menaquinone biosynthetic process"/>
    <property type="evidence" value="ECO:0007669"/>
    <property type="project" value="UniProtKB-UniRule"/>
</dbReference>
<dbReference type="AlphaFoldDB" id="A0A920BRH2"/>
<sequence>MQTETKISYPPVSPNKSWRVWWKLTRPHTLTAAFVPVLLGTALAIHETTIHMGLFLAMLVASLLIQAATNMFNEYYDYKRGLDTEESVGIGGTIVRDGVKPKTIMQIALSLYGISILIGIYICMNTSWWLAAIGLFCMIIGYLYTGGPLPIAYTPFGEIFAGFFMGMGIILISFYIQVGTVTTASVLISVPIFILVGAILLANNIRDLDGDKEFGRKTLAILLGRKHAIFLLAAMFTVSYAWIFALMMIGHSSVWLALVVLSVPKAVKATKGFIGKTLPIQMMPAMQSTAQTNTIFGFLLTIGLFIDYFIN</sequence>
<keyword evidence="2 8" id="KW-0474">Menaquinone biosynthesis</keyword>
<keyword evidence="6 8" id="KW-1133">Transmembrane helix</keyword>
<dbReference type="EC" id="2.5.1.74" evidence="8 9"/>
<dbReference type="HAMAP" id="MF_01937">
    <property type="entry name" value="MenA_1"/>
    <property type="match status" value="1"/>
</dbReference>
<keyword evidence="3 8" id="KW-1003">Cell membrane</keyword>
<evidence type="ECO:0000256" key="7">
    <source>
        <dbReference type="ARBA" id="ARBA00023136"/>
    </source>
</evidence>
<dbReference type="Proteomes" id="UP000682111">
    <property type="component" value="Unassembled WGS sequence"/>
</dbReference>
<evidence type="ECO:0000256" key="5">
    <source>
        <dbReference type="ARBA" id="ARBA00022692"/>
    </source>
</evidence>
<dbReference type="Gene3D" id="1.10.357.140">
    <property type="entry name" value="UbiA prenyltransferase"/>
    <property type="match status" value="1"/>
</dbReference>
<dbReference type="NCBIfam" id="TIGR00751">
    <property type="entry name" value="menA"/>
    <property type="match status" value="1"/>
</dbReference>
<name>A0A920BRH2_9BACI</name>
<feature type="transmembrane region" description="Helical" evidence="8">
    <location>
        <begin position="128"/>
        <end position="147"/>
    </location>
</feature>
<evidence type="ECO:0000256" key="8">
    <source>
        <dbReference type="HAMAP-Rule" id="MF_01937"/>
    </source>
</evidence>
<dbReference type="GO" id="GO:0046428">
    <property type="term" value="F:1,4-dihydroxy-2-naphthoate polyprenyltransferase activity"/>
    <property type="evidence" value="ECO:0007669"/>
    <property type="project" value="UniProtKB-UniRule"/>
</dbReference>
<comment type="function">
    <text evidence="8">Conversion of 1,4-dihydroxy-2-naphthoate (DHNA) to demethylmenaquinone (DMK).</text>
</comment>
<keyword evidence="7 8" id="KW-0472">Membrane</keyword>
<protein>
    <recommendedName>
        <fullName evidence="8 9">1,4-dihydroxy-2-naphthoate octaprenyltransferase</fullName>
        <shortName evidence="8">DHNA-octaprenyltransferase</shortName>
        <ecNumber evidence="8 9">2.5.1.74</ecNumber>
    </recommendedName>
</protein>
<dbReference type="RefSeq" id="WP_095312606.1">
    <property type="nucleotide sequence ID" value="NZ_BORC01000001.1"/>
</dbReference>
<dbReference type="OrthoDB" id="9767568at2"/>
<evidence type="ECO:0000256" key="3">
    <source>
        <dbReference type="ARBA" id="ARBA00022475"/>
    </source>
</evidence>
<feature type="transmembrane region" description="Helical" evidence="8">
    <location>
        <begin position="104"/>
        <end position="122"/>
    </location>
</feature>
<evidence type="ECO:0000256" key="4">
    <source>
        <dbReference type="ARBA" id="ARBA00022679"/>
    </source>
</evidence>
<dbReference type="FunFam" id="1.10.357.140:FF:000007">
    <property type="entry name" value="1,4-dihydroxy-2-naphthoate octaprenyltransferase"/>
    <property type="match status" value="1"/>
</dbReference>
<feature type="transmembrane region" description="Helical" evidence="8">
    <location>
        <begin position="54"/>
        <end position="72"/>
    </location>
</feature>
<dbReference type="Pfam" id="PF01040">
    <property type="entry name" value="UbiA"/>
    <property type="match status" value="1"/>
</dbReference>
<dbReference type="InterPro" id="IPR000537">
    <property type="entry name" value="UbiA_prenyltransferase"/>
</dbReference>
<dbReference type="GO" id="GO:0042371">
    <property type="term" value="P:vitamin K biosynthetic process"/>
    <property type="evidence" value="ECO:0007669"/>
    <property type="project" value="TreeGrafter"/>
</dbReference>
<evidence type="ECO:0000313" key="10">
    <source>
        <dbReference type="EMBL" id="GIN60020.1"/>
    </source>
</evidence>
<keyword evidence="4 8" id="KW-0808">Transferase</keyword>
<proteinExistence type="inferred from homology"/>
<feature type="transmembrane region" description="Helical" evidence="8">
    <location>
        <begin position="159"/>
        <end position="178"/>
    </location>
</feature>
<keyword evidence="11" id="KW-1185">Reference proteome</keyword>
<dbReference type="EMBL" id="BORC01000001">
    <property type="protein sequence ID" value="GIN60020.1"/>
    <property type="molecule type" value="Genomic_DNA"/>
</dbReference>
<feature type="transmembrane region" description="Helical" evidence="8">
    <location>
        <begin position="184"/>
        <end position="206"/>
    </location>
</feature>
<dbReference type="InterPro" id="IPR044878">
    <property type="entry name" value="UbiA_sf"/>
</dbReference>
<comment type="subcellular location">
    <subcellularLocation>
        <location evidence="8">Cell membrane</location>
        <topology evidence="8">Multi-pass membrane protein</topology>
    </subcellularLocation>
    <subcellularLocation>
        <location evidence="1">Membrane</location>
        <topology evidence="1">Multi-pass membrane protein</topology>
    </subcellularLocation>
</comment>
<dbReference type="PANTHER" id="PTHR13929:SF0">
    <property type="entry name" value="UBIA PRENYLTRANSFERASE DOMAIN-CONTAINING PROTEIN 1"/>
    <property type="match status" value="1"/>
</dbReference>
<comment type="pathway">
    <text evidence="8">Quinol/quinone metabolism; menaquinone biosynthesis; menaquinol from 1,4-dihydroxy-2-naphthoate: step 1/2.</text>
</comment>
<accession>A0A920BRH2</accession>
<dbReference type="GO" id="GO:0005886">
    <property type="term" value="C:plasma membrane"/>
    <property type="evidence" value="ECO:0007669"/>
    <property type="project" value="UniProtKB-SubCell"/>
</dbReference>
<dbReference type="NCBIfam" id="NF004749">
    <property type="entry name" value="PRK06080.1-1"/>
    <property type="match status" value="1"/>
</dbReference>
<evidence type="ECO:0000256" key="2">
    <source>
        <dbReference type="ARBA" id="ARBA00022428"/>
    </source>
</evidence>
<reference evidence="10" key="1">
    <citation type="submission" date="2021-03" db="EMBL/GenBank/DDBJ databases">
        <title>Antimicrobial resistance genes in bacteria isolated from Japanese honey, and their potential for conferring macrolide and lincosamide resistance in the American foulbrood pathogen Paenibacillus larvae.</title>
        <authorList>
            <person name="Okamoto M."/>
            <person name="Kumagai M."/>
            <person name="Kanamori H."/>
            <person name="Takamatsu D."/>
        </authorList>
    </citation>
    <scope>NUCLEOTIDE SEQUENCE</scope>
    <source>
        <strain evidence="10">J27TS8</strain>
    </source>
</reference>
<feature type="transmembrane region" description="Helical" evidence="8">
    <location>
        <begin position="294"/>
        <end position="310"/>
    </location>
</feature>
<evidence type="ECO:0000313" key="11">
    <source>
        <dbReference type="Proteomes" id="UP000682111"/>
    </source>
</evidence>
<comment type="caution">
    <text evidence="10">The sequence shown here is derived from an EMBL/GenBank/DDBJ whole genome shotgun (WGS) entry which is preliminary data.</text>
</comment>
<evidence type="ECO:0000256" key="9">
    <source>
        <dbReference type="NCBIfam" id="TIGR00751"/>
    </source>
</evidence>
<dbReference type="InterPro" id="IPR004657">
    <property type="entry name" value="MenA"/>
</dbReference>
<evidence type="ECO:0000256" key="1">
    <source>
        <dbReference type="ARBA" id="ARBA00004141"/>
    </source>
</evidence>
<organism evidence="10 11">
    <name type="scientific">Robertmurraya siralis</name>
    <dbReference type="NCBI Taxonomy" id="77777"/>
    <lineage>
        <taxon>Bacteria</taxon>
        <taxon>Bacillati</taxon>
        <taxon>Bacillota</taxon>
        <taxon>Bacilli</taxon>
        <taxon>Bacillales</taxon>
        <taxon>Bacillaceae</taxon>
        <taxon>Robertmurraya</taxon>
    </lineage>
</organism>
<dbReference type="PANTHER" id="PTHR13929">
    <property type="entry name" value="1,4-DIHYDROXY-2-NAPHTHOATE OCTAPRENYLTRANSFERASE"/>
    <property type="match status" value="1"/>
</dbReference>
<dbReference type="CDD" id="cd13962">
    <property type="entry name" value="PT_UbiA_UBIAD1"/>
    <property type="match status" value="1"/>
</dbReference>